<evidence type="ECO:0000256" key="1">
    <source>
        <dbReference type="SAM" id="MobiDB-lite"/>
    </source>
</evidence>
<evidence type="ECO:0000313" key="2">
    <source>
        <dbReference type="EMBL" id="MCQ8773061.1"/>
    </source>
</evidence>
<name>A0A9X2LJZ5_9ACTN</name>
<dbReference type="RefSeq" id="WP_256791266.1">
    <property type="nucleotide sequence ID" value="NZ_JANIID010000027.1"/>
</dbReference>
<dbReference type="EMBL" id="JANIID010000027">
    <property type="protein sequence ID" value="MCQ8773061.1"/>
    <property type="molecule type" value="Genomic_DNA"/>
</dbReference>
<proteinExistence type="predicted"/>
<sequence length="69" mass="7356">MPLPCRIAACYGLDEKVLLACRQSRGHRPRHDGGMPRADAQVLLDEAGGNVQQPVTKLPGLGIGRPTVP</sequence>
<keyword evidence="3" id="KW-1185">Reference proteome</keyword>
<organism evidence="2 3">
    <name type="scientific">Streptomyces telluris</name>
    <dbReference type="NCBI Taxonomy" id="2720021"/>
    <lineage>
        <taxon>Bacteria</taxon>
        <taxon>Bacillati</taxon>
        <taxon>Actinomycetota</taxon>
        <taxon>Actinomycetes</taxon>
        <taxon>Kitasatosporales</taxon>
        <taxon>Streptomycetaceae</taxon>
        <taxon>Streptomyces</taxon>
    </lineage>
</organism>
<protein>
    <submittedName>
        <fullName evidence="2">Uncharacterized protein</fullName>
    </submittedName>
</protein>
<feature type="region of interest" description="Disordered" evidence="1">
    <location>
        <begin position="48"/>
        <end position="69"/>
    </location>
</feature>
<reference evidence="2" key="1">
    <citation type="submission" date="2022-06" db="EMBL/GenBank/DDBJ databases">
        <title>WGS of actinobacteria.</title>
        <authorList>
            <person name="Thawai C."/>
        </authorList>
    </citation>
    <scope>NUCLEOTIDE SEQUENCE</scope>
    <source>
        <strain evidence="2">AA8</strain>
    </source>
</reference>
<evidence type="ECO:0000313" key="3">
    <source>
        <dbReference type="Proteomes" id="UP001142374"/>
    </source>
</evidence>
<comment type="caution">
    <text evidence="2">The sequence shown here is derived from an EMBL/GenBank/DDBJ whole genome shotgun (WGS) entry which is preliminary data.</text>
</comment>
<accession>A0A9X2LJZ5</accession>
<gene>
    <name evidence="2" type="ORF">NQU55_25320</name>
</gene>
<dbReference type="Proteomes" id="UP001142374">
    <property type="component" value="Unassembled WGS sequence"/>
</dbReference>
<dbReference type="AlphaFoldDB" id="A0A9X2LJZ5"/>